<accession>A0A938X286</accession>
<comment type="caution">
    <text evidence="1">The sequence shown here is derived from an EMBL/GenBank/DDBJ whole genome shotgun (WGS) entry which is preliminary data.</text>
</comment>
<keyword evidence="2" id="KW-1185">Reference proteome</keyword>
<dbReference type="EMBL" id="JACJLV010000078">
    <property type="protein sequence ID" value="MBM6827911.1"/>
    <property type="molecule type" value="Genomic_DNA"/>
</dbReference>
<evidence type="ECO:0000313" key="2">
    <source>
        <dbReference type="Proteomes" id="UP000713880"/>
    </source>
</evidence>
<name>A0A938X286_9CLOT</name>
<organism evidence="1 2">
    <name type="scientific">Mordavella massiliensis</name>
    <dbReference type="NCBI Taxonomy" id="1871024"/>
    <lineage>
        <taxon>Bacteria</taxon>
        <taxon>Bacillati</taxon>
        <taxon>Bacillota</taxon>
        <taxon>Clostridia</taxon>
        <taxon>Eubacteriales</taxon>
        <taxon>Clostridiaceae</taxon>
        <taxon>Mordavella</taxon>
    </lineage>
</organism>
<feature type="non-terminal residue" evidence="1">
    <location>
        <position position="1"/>
    </location>
</feature>
<dbReference type="Proteomes" id="UP000713880">
    <property type="component" value="Unassembled WGS sequence"/>
</dbReference>
<protein>
    <recommendedName>
        <fullName evidence="3">Flagellar assembly protein H</fullName>
    </recommendedName>
</protein>
<gene>
    <name evidence="1" type="ORF">H6A13_12565</name>
</gene>
<evidence type="ECO:0008006" key="3">
    <source>
        <dbReference type="Google" id="ProtNLM"/>
    </source>
</evidence>
<evidence type="ECO:0000313" key="1">
    <source>
        <dbReference type="EMBL" id="MBM6827911.1"/>
    </source>
</evidence>
<sequence>MLNINYGHNRELMKKCRRLEEYAIFVDTIRKNQAKGQDLQEAVETAVESCIAGGVLADILRAQKAEVVQMVLEGFDQEAYEKAMKKEGYEDGYQEGKEDGKREELERGICGLVHSLMEFDIPRERILHKLQDIYQITEEEAMGYIKKYW</sequence>
<reference evidence="1" key="1">
    <citation type="submission" date="2020-08" db="EMBL/GenBank/DDBJ databases">
        <authorList>
            <person name="Cejkova D."/>
            <person name="Kubasova T."/>
            <person name="Jahodarova E."/>
            <person name="Rychlik I."/>
        </authorList>
    </citation>
    <scope>NUCLEOTIDE SEQUENCE</scope>
    <source>
        <strain evidence="1">An420c</strain>
    </source>
</reference>
<reference evidence="1" key="2">
    <citation type="journal article" date="2021" name="Sci. Rep.">
        <title>The distribution of antibiotic resistance genes in chicken gut microbiota commensals.</title>
        <authorList>
            <person name="Juricova H."/>
            <person name="Matiasovicova J."/>
            <person name="Kubasova T."/>
            <person name="Cejkova D."/>
            <person name="Rychlik I."/>
        </authorList>
    </citation>
    <scope>NUCLEOTIDE SEQUENCE</scope>
    <source>
        <strain evidence="1">An420c</strain>
    </source>
</reference>
<dbReference type="AlphaFoldDB" id="A0A938X286"/>
<proteinExistence type="predicted"/>